<dbReference type="Pfam" id="PF13622">
    <property type="entry name" value="4HBT_3"/>
    <property type="match status" value="1"/>
</dbReference>
<keyword evidence="5" id="KW-1185">Reference proteome</keyword>
<dbReference type="Gene3D" id="2.40.160.210">
    <property type="entry name" value="Acyl-CoA thioesterase, double hotdog domain"/>
    <property type="match status" value="1"/>
</dbReference>
<dbReference type="CDD" id="cd00556">
    <property type="entry name" value="Thioesterase_II"/>
    <property type="match status" value="1"/>
</dbReference>
<feature type="domain" description="Acyl-CoA thioesterase-like N-terminal HotDog" evidence="2">
    <location>
        <begin position="33"/>
        <end position="115"/>
    </location>
</feature>
<evidence type="ECO:0000259" key="2">
    <source>
        <dbReference type="Pfam" id="PF13622"/>
    </source>
</evidence>
<proteinExistence type="predicted"/>
<dbReference type="InterPro" id="IPR049450">
    <property type="entry name" value="ACOT8-like_C"/>
</dbReference>
<sequence length="274" mass="29242">MSSPHPFDRALDLEPTGEPAGEPADTVRGRTHPAWANMVGPFGGITAATLLHAAATHRDVAGDPVALTVNFAGPIADGAFSVTRRAVRTNRSTQHWTLQLTQGDAVATTATAVFGAHRDTWADTEITAPPAPAPDQVPRGGLADSIAWAQRYDMRFTEGPLPTDGTASASSTTTLWVRDAAGRPLDFPALAALCDVFYPRVFLRRGGFVPASTISLTTYFHVDAAGLADLGDDYLLADAHANRFSRGYFDQSAHLWSRAGQLVASTHQLVYFKT</sequence>
<evidence type="ECO:0000313" key="4">
    <source>
        <dbReference type="EMBL" id="ULN52269.1"/>
    </source>
</evidence>
<accession>A0ABY3U4C8</accession>
<feature type="compositionally biased region" description="Basic and acidic residues" evidence="1">
    <location>
        <begin position="1"/>
        <end position="12"/>
    </location>
</feature>
<evidence type="ECO:0000313" key="5">
    <source>
        <dbReference type="Proteomes" id="UP001055200"/>
    </source>
</evidence>
<gene>
    <name evidence="4" type="ORF">MIU77_15670</name>
</gene>
<evidence type="ECO:0000256" key="1">
    <source>
        <dbReference type="SAM" id="MobiDB-lite"/>
    </source>
</evidence>
<organism evidence="4 5">
    <name type="scientific">Mycolicibacillus parakoreensis</name>
    <dbReference type="NCBI Taxonomy" id="1069221"/>
    <lineage>
        <taxon>Bacteria</taxon>
        <taxon>Bacillati</taxon>
        <taxon>Actinomycetota</taxon>
        <taxon>Actinomycetes</taxon>
        <taxon>Mycobacteriales</taxon>
        <taxon>Mycobacteriaceae</taxon>
        <taxon>Mycolicibacillus</taxon>
    </lineage>
</organism>
<dbReference type="EMBL" id="CP092365">
    <property type="protein sequence ID" value="ULN52269.1"/>
    <property type="molecule type" value="Genomic_DNA"/>
</dbReference>
<feature type="domain" description="Acyl-CoA thioesterase-like C-terminal" evidence="3">
    <location>
        <begin position="131"/>
        <end position="271"/>
    </location>
</feature>
<evidence type="ECO:0000259" key="3">
    <source>
        <dbReference type="Pfam" id="PF20789"/>
    </source>
</evidence>
<dbReference type="RefSeq" id="WP_240170543.1">
    <property type="nucleotide sequence ID" value="NZ_CP092365.1"/>
</dbReference>
<protein>
    <submittedName>
        <fullName evidence="4">Thioesterase family protein</fullName>
    </submittedName>
</protein>
<dbReference type="Proteomes" id="UP001055200">
    <property type="component" value="Chromosome"/>
</dbReference>
<dbReference type="InterPro" id="IPR042171">
    <property type="entry name" value="Acyl-CoA_hotdog"/>
</dbReference>
<reference evidence="4" key="1">
    <citation type="submission" date="2022-08" db="EMBL/GenBank/DDBJ databases">
        <title>Complete genome sequence of 14 non-tuberculosis mycobacteria type-strains.</title>
        <authorList>
            <person name="Igarashi Y."/>
            <person name="Osugi A."/>
            <person name="Mitarai S."/>
        </authorList>
    </citation>
    <scope>NUCLEOTIDE SEQUENCE</scope>
    <source>
        <strain evidence="4">DSM 45575</strain>
    </source>
</reference>
<dbReference type="InterPro" id="IPR049449">
    <property type="entry name" value="TesB_ACOT8-like_N"/>
</dbReference>
<dbReference type="Pfam" id="PF20789">
    <property type="entry name" value="4HBT_3C"/>
    <property type="match status" value="1"/>
</dbReference>
<dbReference type="InterPro" id="IPR029069">
    <property type="entry name" value="HotDog_dom_sf"/>
</dbReference>
<dbReference type="SUPFAM" id="SSF54637">
    <property type="entry name" value="Thioesterase/thiol ester dehydrase-isomerase"/>
    <property type="match status" value="2"/>
</dbReference>
<name>A0ABY3U4C8_9MYCO</name>
<feature type="region of interest" description="Disordered" evidence="1">
    <location>
        <begin position="1"/>
        <end position="28"/>
    </location>
</feature>